<feature type="compositionally biased region" description="Low complexity" evidence="2">
    <location>
        <begin position="1"/>
        <end position="10"/>
    </location>
</feature>
<dbReference type="PANTHER" id="PTHR16487:SF0">
    <property type="entry name" value="PROTEIN PHOSPHATASE 4 REGULATORY SUBUNIT 2-RELATED"/>
    <property type="match status" value="1"/>
</dbReference>
<evidence type="ECO:0008006" key="5">
    <source>
        <dbReference type="Google" id="ProtNLM"/>
    </source>
</evidence>
<feature type="compositionally biased region" description="Basic and acidic residues" evidence="2">
    <location>
        <begin position="399"/>
        <end position="409"/>
    </location>
</feature>
<dbReference type="PANTHER" id="PTHR16487">
    <property type="entry name" value="PPP4R2-RELATED PROTEIN"/>
    <property type="match status" value="1"/>
</dbReference>
<feature type="compositionally biased region" description="Low complexity" evidence="2">
    <location>
        <begin position="66"/>
        <end position="83"/>
    </location>
</feature>
<dbReference type="Proteomes" id="UP001161017">
    <property type="component" value="Unassembled WGS sequence"/>
</dbReference>
<dbReference type="GO" id="GO:0005737">
    <property type="term" value="C:cytoplasm"/>
    <property type="evidence" value="ECO:0007669"/>
    <property type="project" value="TreeGrafter"/>
</dbReference>
<dbReference type="EMBL" id="JAPUFD010000011">
    <property type="protein sequence ID" value="MDI1490343.1"/>
    <property type="molecule type" value="Genomic_DNA"/>
</dbReference>
<feature type="region of interest" description="Disordered" evidence="2">
    <location>
        <begin position="186"/>
        <end position="230"/>
    </location>
</feature>
<comment type="similarity">
    <text evidence="1">Belongs to the PPP4R2 family.</text>
</comment>
<feature type="compositionally biased region" description="Low complexity" evidence="2">
    <location>
        <begin position="291"/>
        <end position="300"/>
    </location>
</feature>
<feature type="compositionally biased region" description="Basic and acidic residues" evidence="2">
    <location>
        <begin position="13"/>
        <end position="24"/>
    </location>
</feature>
<reference evidence="3" key="1">
    <citation type="journal article" date="2023" name="Genome Biol. Evol.">
        <title>First Whole Genome Sequence and Flow Cytometry Genome Size Data for the Lichen-Forming Fungus Ramalina farinacea (Ascomycota).</title>
        <authorList>
            <person name="Llewellyn T."/>
            <person name="Mian S."/>
            <person name="Hill R."/>
            <person name="Leitch I.J."/>
            <person name="Gaya E."/>
        </authorList>
    </citation>
    <scope>NUCLEOTIDE SEQUENCE</scope>
    <source>
        <strain evidence="3">LIQ254RAFAR</strain>
    </source>
</reference>
<feature type="region of interest" description="Disordered" evidence="2">
    <location>
        <begin position="1"/>
        <end position="84"/>
    </location>
</feature>
<evidence type="ECO:0000256" key="2">
    <source>
        <dbReference type="SAM" id="MobiDB-lite"/>
    </source>
</evidence>
<organism evidence="3 4">
    <name type="scientific">Ramalina farinacea</name>
    <dbReference type="NCBI Taxonomy" id="258253"/>
    <lineage>
        <taxon>Eukaryota</taxon>
        <taxon>Fungi</taxon>
        <taxon>Dikarya</taxon>
        <taxon>Ascomycota</taxon>
        <taxon>Pezizomycotina</taxon>
        <taxon>Lecanoromycetes</taxon>
        <taxon>OSLEUM clade</taxon>
        <taxon>Lecanoromycetidae</taxon>
        <taxon>Lecanorales</taxon>
        <taxon>Lecanorineae</taxon>
        <taxon>Ramalinaceae</taxon>
        <taxon>Ramalina</taxon>
    </lineage>
</organism>
<dbReference type="GO" id="GO:0019888">
    <property type="term" value="F:protein phosphatase regulator activity"/>
    <property type="evidence" value="ECO:0007669"/>
    <property type="project" value="InterPro"/>
</dbReference>
<proteinExistence type="inferred from homology"/>
<feature type="compositionally biased region" description="Acidic residues" evidence="2">
    <location>
        <begin position="310"/>
        <end position="324"/>
    </location>
</feature>
<keyword evidence="4" id="KW-1185">Reference proteome</keyword>
<evidence type="ECO:0000313" key="3">
    <source>
        <dbReference type="EMBL" id="MDI1490343.1"/>
    </source>
</evidence>
<dbReference type="InterPro" id="IPR015267">
    <property type="entry name" value="PPP4R2"/>
</dbReference>
<protein>
    <recommendedName>
        <fullName evidence="5">Protein phosphatase 4 core regulatory subunit R2</fullName>
    </recommendedName>
</protein>
<feature type="compositionally biased region" description="Basic and acidic residues" evidence="2">
    <location>
        <begin position="362"/>
        <end position="383"/>
    </location>
</feature>
<dbReference type="GO" id="GO:0030289">
    <property type="term" value="C:protein phosphatase 4 complex"/>
    <property type="evidence" value="ECO:0007669"/>
    <property type="project" value="InterPro"/>
</dbReference>
<evidence type="ECO:0000256" key="1">
    <source>
        <dbReference type="ARBA" id="ARBA00009207"/>
    </source>
</evidence>
<name>A0AA43QT33_9LECA</name>
<sequence>MSVEENSPSEEGPPEKKARLEGHQGHSSPPSSIHKSIEETGSGPESSNPKQETSNPPLTVSTERVTATTPPASLSPPSNTLPPQLVSLLRGIQSTLRTNFPSSPPHTAQRLAELILEPKQHYKTLPSYLRALDRIVSVASPVSDFPLPIITPSWHNENALFNGTSSPDAAELDDKDFIGGAELTPIPWTRHADSSSPPPGGGGLHNGHNTSDLRTESTSVIDGPNGAGSVETVTVSVNGVSSRVPASQAAEEGLQTNVTQGELIRQEQEAGITPIPTGSANNGRITRSLAAASAGSGRTANGVTTSTSADVDEADEGPAAEEEETVHARGPSMIGMEDMGPQAPGSGLERGIGLEGPLGVSREGEPVDGESKDDGDKEERGEDIVVADADGVTEGDMGVSERGEERGGDAVDSTAAS</sequence>
<comment type="caution">
    <text evidence="3">The sequence shown here is derived from an EMBL/GenBank/DDBJ whole genome shotgun (WGS) entry which is preliminary data.</text>
</comment>
<feature type="region of interest" description="Disordered" evidence="2">
    <location>
        <begin position="291"/>
        <end position="417"/>
    </location>
</feature>
<gene>
    <name evidence="3" type="ORF">OHK93_001543</name>
</gene>
<accession>A0AA43QT33</accession>
<evidence type="ECO:0000313" key="4">
    <source>
        <dbReference type="Proteomes" id="UP001161017"/>
    </source>
</evidence>
<dbReference type="AlphaFoldDB" id="A0AA43QT33"/>
<dbReference type="GO" id="GO:0005634">
    <property type="term" value="C:nucleus"/>
    <property type="evidence" value="ECO:0007669"/>
    <property type="project" value="TreeGrafter"/>
</dbReference>
<feature type="compositionally biased region" description="Polar residues" evidence="2">
    <location>
        <begin position="43"/>
        <end position="65"/>
    </location>
</feature>
<dbReference type="Pfam" id="PF09184">
    <property type="entry name" value="PPP4R2"/>
    <property type="match status" value="1"/>
</dbReference>
<feature type="compositionally biased region" description="Polar residues" evidence="2">
    <location>
        <begin position="207"/>
        <end position="220"/>
    </location>
</feature>